<comment type="similarity">
    <text evidence="2">Belongs to the MCM10 family.</text>
</comment>
<dbReference type="SMART" id="SM01280">
    <property type="entry name" value="Mcm10"/>
    <property type="match status" value="1"/>
</dbReference>
<protein>
    <recommendedName>
        <fullName evidence="3">Protein MCM10 homolog</fullName>
    </recommendedName>
</protein>
<dbReference type="GO" id="GO:0006270">
    <property type="term" value="P:DNA replication initiation"/>
    <property type="evidence" value="ECO:0007669"/>
    <property type="project" value="InterPro"/>
</dbReference>
<keyword evidence="15" id="KW-1185">Reference proteome</keyword>
<dbReference type="OMA" id="YKMPCKA"/>
<feature type="region of interest" description="Disordered" evidence="12">
    <location>
        <begin position="658"/>
        <end position="712"/>
    </location>
</feature>
<dbReference type="Pfam" id="PF22379">
    <property type="entry name" value="OB_MCM10"/>
    <property type="match status" value="1"/>
</dbReference>
<dbReference type="Gene3D" id="2.40.50.140">
    <property type="entry name" value="Nucleic acid-binding proteins"/>
    <property type="match status" value="1"/>
</dbReference>
<gene>
    <name evidence="14" type="primary">MCM10</name>
    <name evidence="14" type="synonym">mcm10</name>
</gene>
<evidence type="ECO:0000256" key="12">
    <source>
        <dbReference type="SAM" id="MobiDB-lite"/>
    </source>
</evidence>
<keyword evidence="4" id="KW-0235">DNA replication</keyword>
<keyword evidence="11" id="KW-0539">Nucleus</keyword>
<evidence type="ECO:0000256" key="11">
    <source>
        <dbReference type="ARBA" id="ARBA00023242"/>
    </source>
</evidence>
<reference evidence="14" key="2">
    <citation type="submission" date="2025-09" db="UniProtKB">
        <authorList>
            <consortium name="Ensembl"/>
        </authorList>
    </citation>
    <scope>IDENTIFICATION</scope>
</reference>
<feature type="compositionally biased region" description="Polar residues" evidence="12">
    <location>
        <begin position="762"/>
        <end position="777"/>
    </location>
</feature>
<evidence type="ECO:0000256" key="9">
    <source>
        <dbReference type="ARBA" id="ARBA00023054"/>
    </source>
</evidence>
<keyword evidence="6" id="KW-0227">DNA damage</keyword>
<evidence type="ECO:0000256" key="5">
    <source>
        <dbReference type="ARBA" id="ARBA00022723"/>
    </source>
</evidence>
<dbReference type="Pfam" id="PF09332">
    <property type="entry name" value="Mcm10"/>
    <property type="match status" value="1"/>
</dbReference>
<feature type="compositionally biased region" description="Basic and acidic residues" evidence="12">
    <location>
        <begin position="95"/>
        <end position="107"/>
    </location>
</feature>
<keyword evidence="10" id="KW-0238">DNA-binding</keyword>
<proteinExistence type="inferred from homology"/>
<keyword evidence="7" id="KW-0863">Zinc-finger</keyword>
<dbReference type="InterPro" id="IPR015408">
    <property type="entry name" value="Znf_Mcm10/DnaG"/>
</dbReference>
<dbReference type="FunCoup" id="A0A673Y9Z4">
    <property type="interactions" value="1978"/>
</dbReference>
<dbReference type="PANTHER" id="PTHR13454:SF11">
    <property type="entry name" value="PROTEIN MCM10 HOMOLOG"/>
    <property type="match status" value="1"/>
</dbReference>
<evidence type="ECO:0000313" key="15">
    <source>
        <dbReference type="Proteomes" id="UP000472277"/>
    </source>
</evidence>
<dbReference type="Gene3D" id="1.20.5.420">
    <property type="entry name" value="Immunoglobulin FC, subunit C"/>
    <property type="match status" value="1"/>
</dbReference>
<dbReference type="InterPro" id="IPR055065">
    <property type="entry name" value="OB_MCM10"/>
</dbReference>
<evidence type="ECO:0000259" key="13">
    <source>
        <dbReference type="SMART" id="SM01280"/>
    </source>
</evidence>
<dbReference type="InterPro" id="IPR015411">
    <property type="entry name" value="Rep_factor_Mcm10_C"/>
</dbReference>
<dbReference type="GO" id="GO:0006974">
    <property type="term" value="P:DNA damage response"/>
    <property type="evidence" value="ECO:0007669"/>
    <property type="project" value="UniProtKB-KW"/>
</dbReference>
<dbReference type="Pfam" id="PF24863">
    <property type="entry name" value="zf-CCCH_Mcm10"/>
    <property type="match status" value="1"/>
</dbReference>
<evidence type="ECO:0000256" key="2">
    <source>
        <dbReference type="ARBA" id="ARBA00009679"/>
    </source>
</evidence>
<name>A0A673Y9Z4_SALTR</name>
<accession>A0A673Y9Z4</accession>
<feature type="region of interest" description="Disordered" evidence="12">
    <location>
        <begin position="747"/>
        <end position="797"/>
    </location>
</feature>
<feature type="domain" description="Replication factor Mcm10 C-terminal" evidence="13">
    <location>
        <begin position="597"/>
        <end position="947"/>
    </location>
</feature>
<dbReference type="GeneTree" id="ENSGT00390000007134"/>
<dbReference type="Proteomes" id="UP000472277">
    <property type="component" value="Chromosome 8"/>
</dbReference>
<sequence length="949" mass="104745">MDGDDDLDLLTELLAENEAEEEQQASQEAEDNLDDLFDNDDDDEEYREGLEGEGGEREEEDGAVGLFGDVDGIEEEEGVKTQPSGGKAPDNLNRSQEDLQEELRRMQEQMQRLQQQLEASQKSSSATSTPNSIPGTKAPSKANTPSQGPPKQSSSKPVRPTQKTKPQAVGKPSSAPDRGDGTKLQESSDFTAQLNNADLFKRKGQRTAHQVQPSTTAAATDTRGPLVEIKTHSSFLPIASSSRTNSTVRSSLPSQSNAAAALSAVRQANPLPSLPKDVAIEKYSGLRLRSEHTHTHLPVTHTHSSTYNTHINTPRFLVRSSDLDSDWFVGFRRPRVSSTEMDRKMADRKLIRLSQLPERLAREKLEECDWVTFAVLVNKATPQSNSSGKTFSIWKLSDLHDLEVYVSLFLFGEVHKEHWKTEPGTVMGILNPNPMKAKDGYDGVSLSVDHHQKVLLMGEAQDYGTCKAAKKNGDPCSQIVNLYECQYCQYHVKAQYKKMSAQRAELQSSFSGKAAGKVKGRGNSLKERLCQTGFHYGGMSSPACAAALSASGPKKPTQTTLGNLFVKGSDQLASQAKRLAMKSNEVSGCSDDFKDLLSMPTPGALQLKRHLTKPPGSKGSVGAGVQSISASDLLKQQKQQQKQLLENRRRRAEEIQQRVLQNSGRAGVPGASPPSRGTLLSPKSASEVPKATQSPTAPHTPTLGRGFNEGDDILFFDHTPPPPPASHSLSAAKLAALKKLRVKGAGLAKEDPNAVKRKRNSSTDITTRVQKNLSSPDGEQPGAKEEEPAQKKRREQMDYVQSEEFKKILNAKSRHGAELQAAEYQQQESYFDPLVKKEAMEDKMRNIREQKCRAVSCKKCKYTYFKPADRCVEEKHELQWHDATKRFFKCPCGQRAIALDRLPHKHCSNCGLFKWERDGMLKEKSGPKIAGELLQPRGDEQPKFLNSMQ</sequence>
<reference evidence="14" key="1">
    <citation type="submission" date="2025-08" db="UniProtKB">
        <authorList>
            <consortium name="Ensembl"/>
        </authorList>
    </citation>
    <scope>IDENTIFICATION</scope>
</reference>
<dbReference type="FunFam" id="2.40.50.140:FF:000167">
    <property type="entry name" value="Minichromosome maintenance 10 replication initiation factor"/>
    <property type="match status" value="1"/>
</dbReference>
<evidence type="ECO:0000256" key="3">
    <source>
        <dbReference type="ARBA" id="ARBA00017770"/>
    </source>
</evidence>
<evidence type="ECO:0000256" key="1">
    <source>
        <dbReference type="ARBA" id="ARBA00004123"/>
    </source>
</evidence>
<dbReference type="AlphaFoldDB" id="A0A673Y9Z4"/>
<evidence type="ECO:0000256" key="8">
    <source>
        <dbReference type="ARBA" id="ARBA00022833"/>
    </source>
</evidence>
<dbReference type="InterPro" id="IPR056791">
    <property type="entry name" value="Znf_Mcm10_C"/>
</dbReference>
<feature type="region of interest" description="Disordered" evidence="12">
    <location>
        <begin position="926"/>
        <end position="949"/>
    </location>
</feature>
<feature type="compositionally biased region" description="Acidic residues" evidence="12">
    <location>
        <begin position="17"/>
        <end position="62"/>
    </location>
</feature>
<feature type="region of interest" description="Disordered" evidence="12">
    <location>
        <begin position="17"/>
        <end position="189"/>
    </location>
</feature>
<dbReference type="GO" id="GO:0043596">
    <property type="term" value="C:nuclear replication fork"/>
    <property type="evidence" value="ECO:0007669"/>
    <property type="project" value="TreeGrafter"/>
</dbReference>
<evidence type="ECO:0000256" key="6">
    <source>
        <dbReference type="ARBA" id="ARBA00022763"/>
    </source>
</evidence>
<dbReference type="Pfam" id="PF09329">
    <property type="entry name" value="zf-primase"/>
    <property type="match status" value="1"/>
</dbReference>
<dbReference type="InterPro" id="IPR012340">
    <property type="entry name" value="NA-bd_OB-fold"/>
</dbReference>
<feature type="compositionally biased region" description="Polar residues" evidence="12">
    <location>
        <begin position="119"/>
        <end position="134"/>
    </location>
</feature>
<comment type="subcellular location">
    <subcellularLocation>
        <location evidence="1">Nucleus</location>
    </subcellularLocation>
</comment>
<organism evidence="14 15">
    <name type="scientific">Salmo trutta</name>
    <name type="common">Brown trout</name>
    <dbReference type="NCBI Taxonomy" id="8032"/>
    <lineage>
        <taxon>Eukaryota</taxon>
        <taxon>Metazoa</taxon>
        <taxon>Chordata</taxon>
        <taxon>Craniata</taxon>
        <taxon>Vertebrata</taxon>
        <taxon>Euteleostomi</taxon>
        <taxon>Actinopterygii</taxon>
        <taxon>Neopterygii</taxon>
        <taxon>Teleostei</taxon>
        <taxon>Protacanthopterygii</taxon>
        <taxon>Salmoniformes</taxon>
        <taxon>Salmonidae</taxon>
        <taxon>Salmoninae</taxon>
        <taxon>Salmo</taxon>
    </lineage>
</organism>
<dbReference type="GO" id="GO:0003697">
    <property type="term" value="F:single-stranded DNA binding"/>
    <property type="evidence" value="ECO:0007669"/>
    <property type="project" value="InterPro"/>
</dbReference>
<evidence type="ECO:0000256" key="7">
    <source>
        <dbReference type="ARBA" id="ARBA00022771"/>
    </source>
</evidence>
<dbReference type="GO" id="GO:0008270">
    <property type="term" value="F:zinc ion binding"/>
    <property type="evidence" value="ECO:0007669"/>
    <property type="project" value="UniProtKB-KW"/>
</dbReference>
<dbReference type="InParanoid" id="A0A673Y9Z4"/>
<keyword evidence="8" id="KW-0862">Zinc</keyword>
<feature type="compositionally biased region" description="Polar residues" evidence="12">
    <location>
        <begin position="207"/>
        <end position="219"/>
    </location>
</feature>
<evidence type="ECO:0000313" key="14">
    <source>
        <dbReference type="Ensembl" id="ENSSTUP00000031265.1"/>
    </source>
</evidence>
<feature type="compositionally biased region" description="Low complexity" evidence="12">
    <location>
        <begin position="145"/>
        <end position="157"/>
    </location>
</feature>
<feature type="region of interest" description="Disordered" evidence="12">
    <location>
        <begin position="202"/>
        <end position="226"/>
    </location>
</feature>
<feature type="compositionally biased region" description="Low complexity" evidence="12">
    <location>
        <begin position="108"/>
        <end position="118"/>
    </location>
</feature>
<dbReference type="PANTHER" id="PTHR13454">
    <property type="entry name" value="PROTEIN MCM10 HOMOLOG"/>
    <property type="match status" value="1"/>
</dbReference>
<dbReference type="Ensembl" id="ENSSTUT00000032691.1">
    <property type="protein sequence ID" value="ENSSTUP00000031265.1"/>
    <property type="gene ID" value="ENSSTUG00000013255.1"/>
</dbReference>
<evidence type="ECO:0000256" key="10">
    <source>
        <dbReference type="ARBA" id="ARBA00023125"/>
    </source>
</evidence>
<dbReference type="InterPro" id="IPR040184">
    <property type="entry name" value="Mcm10"/>
</dbReference>
<keyword evidence="5" id="KW-0479">Metal-binding</keyword>
<evidence type="ECO:0000256" key="4">
    <source>
        <dbReference type="ARBA" id="ARBA00022705"/>
    </source>
</evidence>
<keyword evidence="9" id="KW-0175">Coiled coil</keyword>
<dbReference type="GO" id="GO:0003688">
    <property type="term" value="F:DNA replication origin binding"/>
    <property type="evidence" value="ECO:0007669"/>
    <property type="project" value="TreeGrafter"/>
</dbReference>